<protein>
    <recommendedName>
        <fullName evidence="3">Glycerate kinase</fullName>
    </recommendedName>
</protein>
<gene>
    <name evidence="1" type="ORF">EBM89_20685</name>
</gene>
<dbReference type="RefSeq" id="WP_199732230.1">
    <property type="nucleotide sequence ID" value="NZ_RFFI01000255.1"/>
</dbReference>
<feature type="non-terminal residue" evidence="1">
    <location>
        <position position="1"/>
    </location>
</feature>
<dbReference type="InterPro" id="IPR036129">
    <property type="entry name" value="Glycerate_kinase_sf"/>
</dbReference>
<reference evidence="1 2" key="1">
    <citation type="submission" date="2018-10" db="EMBL/GenBank/DDBJ databases">
        <title>Isolation, diversity and antifungal activity of actinobacteria from wheat.</title>
        <authorList>
            <person name="Han C."/>
        </authorList>
    </citation>
    <scope>NUCLEOTIDE SEQUENCE [LARGE SCALE GENOMIC DNA]</scope>
    <source>
        <strain evidence="1 2">NEAU-YY56</strain>
    </source>
</reference>
<name>A0A3M2IRL7_9CELL</name>
<evidence type="ECO:0008006" key="3">
    <source>
        <dbReference type="Google" id="ProtNLM"/>
    </source>
</evidence>
<evidence type="ECO:0000313" key="2">
    <source>
        <dbReference type="Proteomes" id="UP000269289"/>
    </source>
</evidence>
<accession>A0A3M2IRL7</accession>
<organism evidence="1 2">
    <name type="scientific">Cellulomonas triticagri</name>
    <dbReference type="NCBI Taxonomy" id="2483352"/>
    <lineage>
        <taxon>Bacteria</taxon>
        <taxon>Bacillati</taxon>
        <taxon>Actinomycetota</taxon>
        <taxon>Actinomycetes</taxon>
        <taxon>Micrococcales</taxon>
        <taxon>Cellulomonadaceae</taxon>
        <taxon>Cellulomonas</taxon>
    </lineage>
</organism>
<dbReference type="SUPFAM" id="SSF110738">
    <property type="entry name" value="Glycerate kinase I"/>
    <property type="match status" value="1"/>
</dbReference>
<dbReference type="Pfam" id="PF02595">
    <property type="entry name" value="Gly_kinase"/>
    <property type="match status" value="1"/>
</dbReference>
<comment type="caution">
    <text evidence="1">The sequence shown here is derived from an EMBL/GenBank/DDBJ whole genome shotgun (WGS) entry which is preliminary data.</text>
</comment>
<dbReference type="InterPro" id="IPR004381">
    <property type="entry name" value="Glycerate_kinase"/>
</dbReference>
<dbReference type="Proteomes" id="UP000269289">
    <property type="component" value="Unassembled WGS sequence"/>
</dbReference>
<evidence type="ECO:0000313" key="1">
    <source>
        <dbReference type="EMBL" id="RMI01018.1"/>
    </source>
</evidence>
<dbReference type="GO" id="GO:0031388">
    <property type="term" value="P:organic acid phosphorylation"/>
    <property type="evidence" value="ECO:0007669"/>
    <property type="project" value="InterPro"/>
</dbReference>
<proteinExistence type="predicted"/>
<dbReference type="GO" id="GO:0008887">
    <property type="term" value="F:glycerate kinase activity"/>
    <property type="evidence" value="ECO:0007669"/>
    <property type="project" value="InterPro"/>
</dbReference>
<keyword evidence="2" id="KW-1185">Reference proteome</keyword>
<sequence>ALGLLGARLVPGAAWVADAVDLAARVADVDLVVTGAGVLDVGALEHGVVAAAAGAALPLGVPSIAVAAQLRTGRRDWGAAGLAAGFAVLEHPEDEARWREDPAAALRDRIPRIARTWSR</sequence>
<dbReference type="AlphaFoldDB" id="A0A3M2IRL7"/>
<dbReference type="EMBL" id="RFFI01000255">
    <property type="protein sequence ID" value="RMI01018.1"/>
    <property type="molecule type" value="Genomic_DNA"/>
</dbReference>
<dbReference type="Gene3D" id="3.40.50.10350">
    <property type="entry name" value="Glycerate kinase, domain 1"/>
    <property type="match status" value="1"/>
</dbReference>
<dbReference type="InterPro" id="IPR018197">
    <property type="entry name" value="Glycerate_kinase_RE-like"/>
</dbReference>